<dbReference type="Proteomes" id="UP000455569">
    <property type="component" value="Unassembled WGS sequence"/>
</dbReference>
<dbReference type="Proteomes" id="UP000345329">
    <property type="component" value="Unassembled WGS sequence"/>
</dbReference>
<dbReference type="Gene3D" id="3.40.109.10">
    <property type="entry name" value="NADH Oxidase"/>
    <property type="match status" value="1"/>
</dbReference>
<organism evidence="36 73">
    <name type="scientific">Listeria monocytogenes</name>
    <dbReference type="NCBI Taxonomy" id="1639"/>
    <lineage>
        <taxon>Bacteria</taxon>
        <taxon>Bacillati</taxon>
        <taxon>Bacillota</taxon>
        <taxon>Bacilli</taxon>
        <taxon>Bacillales</taxon>
        <taxon>Listeriaceae</taxon>
        <taxon>Listeria</taxon>
    </lineage>
</organism>
<dbReference type="Proteomes" id="UP000365297">
    <property type="component" value="Unassembled WGS sequence"/>
</dbReference>
<feature type="domain" description="Nitroreductase" evidence="6">
    <location>
        <begin position="9"/>
        <end position="164"/>
    </location>
</feature>
<evidence type="ECO:0000313" key="16">
    <source>
        <dbReference type="EMBL" id="EAG2513866.1"/>
    </source>
</evidence>
<evidence type="ECO:0000313" key="65">
    <source>
        <dbReference type="Proteomes" id="UP000489121"/>
    </source>
</evidence>
<evidence type="ECO:0000313" key="14">
    <source>
        <dbReference type="EMBL" id="EAG2085780.1"/>
    </source>
</evidence>
<dbReference type="Proteomes" id="UP000481141">
    <property type="component" value="Unassembled WGS sequence"/>
</dbReference>
<evidence type="ECO:0000313" key="41">
    <source>
        <dbReference type="EMBL" id="OET48953.1"/>
    </source>
</evidence>
<comment type="caution">
    <text evidence="36">The sequence shown here is derived from an EMBL/GenBank/DDBJ whole genome shotgun (WGS) entry which is preliminary data.</text>
</comment>
<dbReference type="Proteomes" id="UP000540117">
    <property type="component" value="Unassembled WGS sequence"/>
</dbReference>
<dbReference type="EMBL" id="AABBAW010000001">
    <property type="protein sequence ID" value="EAG2513866.1"/>
    <property type="molecule type" value="Genomic_DNA"/>
</dbReference>
<keyword evidence="5" id="KW-0521">NADP</keyword>
<dbReference type="EMBL" id="AAIAJJ010000005">
    <property type="protein sequence ID" value="ECC1557384.1"/>
    <property type="molecule type" value="Genomic_DNA"/>
</dbReference>
<evidence type="ECO:0000313" key="34">
    <source>
        <dbReference type="EMBL" id="EDP8513269.1"/>
    </source>
</evidence>
<dbReference type="EMBL" id="QXLS01000001">
    <property type="protein sequence ID" value="RKA10773.1"/>
    <property type="molecule type" value="Genomic_DNA"/>
</dbReference>
<dbReference type="EMBL" id="AAAMZD010000001">
    <property type="protein sequence ID" value="EAD3791456.1"/>
    <property type="molecule type" value="Genomic_DNA"/>
</dbReference>
<dbReference type="Proteomes" id="UP000331186">
    <property type="component" value="Unassembled WGS sequence"/>
</dbReference>
<dbReference type="CDD" id="cd02146">
    <property type="entry name" value="NfsA-like"/>
    <property type="match status" value="1"/>
</dbReference>
<dbReference type="EMBL" id="AAANYR010000001">
    <property type="protein sequence ID" value="EAD5785240.1"/>
    <property type="molecule type" value="Genomic_DNA"/>
</dbReference>
<dbReference type="EMBL" id="AAHZFY010000002">
    <property type="protein sequence ID" value="ECB9512390.1"/>
    <property type="molecule type" value="Genomic_DNA"/>
</dbReference>
<evidence type="ECO:0000313" key="52">
    <source>
        <dbReference type="Proteomes" id="UP000365297"/>
    </source>
</evidence>
<dbReference type="PIRSF" id="PIRSF005426">
    <property type="entry name" value="Frp"/>
    <property type="match status" value="1"/>
</dbReference>
<evidence type="ECO:0000313" key="59">
    <source>
        <dbReference type="Proteomes" id="UP000455569"/>
    </source>
</evidence>
<evidence type="ECO:0000313" key="49">
    <source>
        <dbReference type="Proteomes" id="UP000350032"/>
    </source>
</evidence>
<evidence type="ECO:0000313" key="40">
    <source>
        <dbReference type="EMBL" id="KAA9453557.1"/>
    </source>
</evidence>
<evidence type="ECO:0000256" key="4">
    <source>
        <dbReference type="ARBA" id="ARBA00023002"/>
    </source>
</evidence>
<dbReference type="Proteomes" id="UP000354255">
    <property type="component" value="Unassembled WGS sequence"/>
</dbReference>
<dbReference type="Proteomes" id="UP000467347">
    <property type="component" value="Unassembled WGS sequence"/>
</dbReference>
<sequence>MNQAIDAILGHYSVRKFEDKDLTEEALTLLIKSAQAASTSSFVQAYSIIGITDKGVREQISAIAGNQPYTVQTGQLFIFVADLARHHAILEEHQVDTTALETSEKWLVSVIDAALAAQNMAVAAESLGLGICFIGGIRNDVEQIAEILDLPPYTMPLFGLTIGYPVANKEKAKPRLPQDLVYHENTYQKMNPTILTEYDEQIKNYYDERTAGKRVEGWSEQIARGLGRTSRLDLKAFLEKQHLNQK</sequence>
<evidence type="ECO:0000313" key="37">
    <source>
        <dbReference type="EMBL" id="HAB8556465.1"/>
    </source>
</evidence>
<dbReference type="EMBL" id="AABAYG010000001">
    <property type="protein sequence ID" value="EAG2244129.1"/>
    <property type="molecule type" value="Genomic_DNA"/>
</dbReference>
<dbReference type="Proteomes" id="UP000344343">
    <property type="component" value="Unassembled WGS sequence"/>
</dbReference>
<dbReference type="Proteomes" id="UP000478704">
    <property type="component" value="Unassembled WGS sequence"/>
</dbReference>
<dbReference type="EMBL" id="AACKDQ010000011">
    <property type="protein sequence ID" value="EAK9316747.1"/>
    <property type="molecule type" value="Genomic_DNA"/>
</dbReference>
<dbReference type="Proteomes" id="UP000489121">
    <property type="component" value="Unassembled WGS sequence"/>
</dbReference>
<proteinExistence type="inferred from homology"/>
<dbReference type="EMBL" id="DAAIHR010000001">
    <property type="protein sequence ID" value="HAB8397048.1"/>
    <property type="molecule type" value="Genomic_DNA"/>
</dbReference>
<reference evidence="54 55" key="7">
    <citation type="submission" date="2019-07" db="EMBL/GenBank/DDBJ databases">
        <authorList>
            <consortium name="GenomeTrakr: Next Generation Sequencing Network for Food Pathogen Tracability"/>
        </authorList>
    </citation>
    <scope>NUCLEOTIDE SEQUENCE [LARGE SCALE GENOMIC DNA]</scope>
    <source>
        <strain evidence="18 69">CFSAN063727</strain>
        <strain evidence="31 59">CFSAN102901</strain>
        <strain evidence="8 52">FDA00007096</strain>
        <strain evidence="15">FDA00011243</strain>
        <strain evidence="9 44">FDA00013332</strain>
        <strain evidence="13 47">FDA00013853</strain>
        <strain evidence="25 57">FDA00014336</strain>
        <strain evidence="27 54">FDA00014370</strain>
        <strain evidence="26 55">FDA00014392</strain>
        <strain evidence="34">FDA00015054</strain>
        <strain evidence="17 70">FDA1005580-S054-001</strain>
        <strain evidence="63">FDA1090798-S029-001</strain>
        <strain evidence="64">FDA956581-098-004</strain>
        <strain evidence="16 67">FDA960927-006-004</strain>
        <strain evidence="19 72">FLAG-38921</strain>
        <strain evidence="28 58">FLAG-51482A</strain>
        <strain evidence="14 45">FLAG-54356</strain>
        <strain evidence="12 53">FSIS31901579</strain>
        <strain evidence="22 68">LS1344</strain>
        <strain evidence="32 61">OSF101448</strain>
        <strain evidence="11 48">VA-WGS-00405</strain>
    </source>
</reference>
<evidence type="ECO:0000313" key="36">
    <source>
        <dbReference type="EMBL" id="HAB8397048.1"/>
    </source>
</evidence>
<evidence type="ECO:0000313" key="23">
    <source>
        <dbReference type="EMBL" id="EAK8897343.1"/>
    </source>
</evidence>
<keyword evidence="4 5" id="KW-0560">Oxidoreductase</keyword>
<dbReference type="EMBL" id="AAAJKI010000006">
    <property type="protein sequence ID" value="EAC6547516.1"/>
    <property type="molecule type" value="Genomic_DNA"/>
</dbReference>
<dbReference type="Proteomes" id="UP000525850">
    <property type="component" value="Unassembled WGS sequence"/>
</dbReference>
<dbReference type="EMBL" id="AABDGJ010000003">
    <property type="protein sequence ID" value="EAG6990098.1"/>
    <property type="molecule type" value="Genomic_DNA"/>
</dbReference>
<dbReference type="EMBL" id="DAAJFY010000001">
    <property type="protein sequence ID" value="HAC0273902.1"/>
    <property type="molecule type" value="Genomic_DNA"/>
</dbReference>
<reference evidence="56 66" key="6">
    <citation type="submission" date="2019-04" db="EMBL/GenBank/DDBJ databases">
        <authorList>
            <consortium name="GenomeTrakr network: Whole genome sequencing for foodborne pathogen traceback"/>
        </authorList>
    </citation>
    <scope>NUCLEOTIDE SEQUENCE [LARGE SCALE GENOMIC DNA]</scope>
    <source>
        <strain evidence="20 71">CFSAN004300</strain>
        <strain evidence="21 66">CFSAN072474</strain>
        <strain evidence="29 51">FLAG-55987</strain>
        <strain evidence="24 56">PHLUSALM00088</strain>
    </source>
</reference>
<protein>
    <submittedName>
        <fullName evidence="42">FMN reductase (NADPH)</fullName>
        <ecNumber evidence="36 42">1.5.1.38</ecNumber>
    </submittedName>
    <submittedName>
        <fullName evidence="41">NADPH-dependent oxidoreductase</fullName>
    </submittedName>
    <submittedName>
        <fullName evidence="36">Oxygen-insensitive NADPH nitroreductase</fullName>
    </submittedName>
</protein>
<name>A0A0B8QTP6_LISMN</name>
<evidence type="ECO:0000313" key="20">
    <source>
        <dbReference type="EMBL" id="EAG6990098.1"/>
    </source>
</evidence>
<evidence type="ECO:0000313" key="46">
    <source>
        <dbReference type="Proteomes" id="UP000339309"/>
    </source>
</evidence>
<reference evidence="36" key="9">
    <citation type="submission" date="2020-01" db="EMBL/GenBank/DDBJ databases">
        <authorList>
            <consortium name="NCBI Pathogen Detection Project"/>
        </authorList>
    </citation>
    <scope>NUCLEOTIDE SEQUENCE</scope>
    <source>
        <strain evidence="35">09CEB371LM</strain>
        <strain evidence="37">CFIAFB20100120</strain>
        <strain evidence="36">CFIAFB20130012</strain>
        <strain evidence="39">CFIAFB20170037</strain>
        <strain evidence="38">CFIAFB20170045</strain>
    </source>
</reference>
<evidence type="ECO:0000313" key="9">
    <source>
        <dbReference type="EMBL" id="EAC6547516.1"/>
    </source>
</evidence>
<evidence type="ECO:0000313" key="57">
    <source>
        <dbReference type="Proteomes" id="UP000423131"/>
    </source>
</evidence>
<dbReference type="PANTHER" id="PTHR43425:SF3">
    <property type="entry name" value="NADPH-DEPENDENT OXIDOREDUCTASE"/>
    <property type="match status" value="1"/>
</dbReference>
<evidence type="ECO:0000313" key="74">
    <source>
        <dbReference type="Proteomes" id="UP000841146"/>
    </source>
</evidence>
<evidence type="ECO:0000313" key="15">
    <source>
        <dbReference type="EMBL" id="EAG2244129.1"/>
    </source>
</evidence>
<dbReference type="Proteomes" id="UP000272537">
    <property type="component" value="Unassembled WGS sequence"/>
</dbReference>
<evidence type="ECO:0000313" key="30">
    <source>
        <dbReference type="EMBL" id="ECY9781989.1"/>
    </source>
</evidence>
<dbReference type="EMBL" id="AALAQH010000001">
    <property type="protein sequence ID" value="ECX6923380.1"/>
    <property type="molecule type" value="Genomic_DNA"/>
</dbReference>
<dbReference type="EMBL" id="DAAJCS010000010">
    <property type="protein sequence ID" value="HAC0013880.1"/>
    <property type="molecule type" value="Genomic_DNA"/>
</dbReference>
<evidence type="ECO:0000313" key="8">
    <source>
        <dbReference type="EMBL" id="EAC5549104.1"/>
    </source>
</evidence>
<evidence type="ECO:0000313" key="63">
    <source>
        <dbReference type="Proteomes" id="UP000478704"/>
    </source>
</evidence>
<dbReference type="InterPro" id="IPR000415">
    <property type="entry name" value="Nitroreductase-like"/>
</dbReference>
<reference evidence="41 76" key="1">
    <citation type="submission" date="2016-09" db="EMBL/GenBank/DDBJ databases">
        <title>100K Listeria isolates.</title>
        <authorList>
            <person name="Chen P."/>
            <person name="Weimer B.C."/>
            <person name="Kong N."/>
            <person name="Huang B."/>
        </authorList>
    </citation>
    <scope>NUCLEOTIDE SEQUENCE [LARGE SCALE GENOMIC DNA]</scope>
    <source>
        <strain evidence="41 76">BCW_2383</strain>
    </source>
</reference>
<dbReference type="PANTHER" id="PTHR43425">
    <property type="entry name" value="OXYGEN-INSENSITIVE NADPH NITROREDUCTASE"/>
    <property type="match status" value="1"/>
</dbReference>
<evidence type="ECO:0000313" key="45">
    <source>
        <dbReference type="Proteomes" id="UP000337746"/>
    </source>
</evidence>
<dbReference type="Proteomes" id="UP000844415">
    <property type="component" value="Unassembled WGS sequence"/>
</dbReference>
<evidence type="ECO:0000313" key="68">
    <source>
        <dbReference type="Proteomes" id="UP000527632"/>
    </source>
</evidence>
<dbReference type="Proteomes" id="UP000548278">
    <property type="component" value="Unassembled WGS sequence"/>
</dbReference>
<evidence type="ECO:0000313" key="32">
    <source>
        <dbReference type="EMBL" id="EDN9835304.1"/>
    </source>
</evidence>
<dbReference type="EC" id="1.5.1.38" evidence="36 42"/>
<dbReference type="EMBL" id="AAAIKW010000001">
    <property type="protein sequence ID" value="EAC4551045.1"/>
    <property type="molecule type" value="Genomic_DNA"/>
</dbReference>
<evidence type="ECO:0000313" key="42">
    <source>
        <dbReference type="EMBL" id="RKA10773.1"/>
    </source>
</evidence>
<dbReference type="Proteomes" id="UP000527632">
    <property type="component" value="Unassembled WGS sequence"/>
</dbReference>
<evidence type="ECO:0000313" key="69">
    <source>
        <dbReference type="Proteomes" id="UP000528151"/>
    </source>
</evidence>
<reference evidence="73 74" key="3">
    <citation type="journal article" date="2018" name="Genome Biol.">
        <title>SKESA: strategic k-mer extension for scrupulous assemblies.</title>
        <authorList>
            <person name="Souvorov A."/>
            <person name="Agarwala R."/>
            <person name="Lipman D.J."/>
        </authorList>
    </citation>
    <scope>NUCLEOTIDE SEQUENCE [LARGE SCALE GENOMIC DNA]</scope>
    <source>
        <strain evidence="35">09CEB371LM</strain>
        <strain evidence="37 75">CFIAFB20100120</strain>
        <strain evidence="36 73">CFIAFB20130012</strain>
        <strain evidence="39">CFIAFB20170037</strain>
        <strain evidence="38 74">CFIAFB20170045</strain>
    </source>
</reference>
<dbReference type="Proteomes" id="UP000528151">
    <property type="component" value="Unassembled WGS sequence"/>
</dbReference>
<dbReference type="Proteomes" id="UP000460224">
    <property type="component" value="Unassembled WGS sequence"/>
</dbReference>
<dbReference type="EMBL" id="AANDSR010000001">
    <property type="protein sequence ID" value="EDN9835304.1"/>
    <property type="molecule type" value="Genomic_DNA"/>
</dbReference>
<evidence type="ECO:0000313" key="31">
    <source>
        <dbReference type="EMBL" id="EDN7713995.1"/>
    </source>
</evidence>
<dbReference type="EMBL" id="AABEKY010000004">
    <property type="protein sequence ID" value="EAG9387590.1"/>
    <property type="molecule type" value="Genomic_DNA"/>
</dbReference>
<dbReference type="EMBL" id="AANEHK010000003">
    <property type="protein sequence ID" value="EDO0985247.1"/>
    <property type="molecule type" value="Genomic_DNA"/>
</dbReference>
<evidence type="ECO:0000256" key="1">
    <source>
        <dbReference type="ARBA" id="ARBA00008366"/>
    </source>
</evidence>
<evidence type="ECO:0000313" key="18">
    <source>
        <dbReference type="EMBL" id="EAG4461034.1"/>
    </source>
</evidence>
<dbReference type="EMBL" id="QDAY01000001">
    <property type="protein sequence ID" value="KAA9453557.1"/>
    <property type="molecule type" value="Genomic_DNA"/>
</dbReference>
<dbReference type="EMBL" id="AALEDS010000002">
    <property type="protein sequence ID" value="ECY6543354.1"/>
    <property type="molecule type" value="Genomic_DNA"/>
</dbReference>
<keyword evidence="3 5" id="KW-0288">FMN</keyword>
<dbReference type="InterPro" id="IPR029479">
    <property type="entry name" value="Nitroreductase"/>
</dbReference>
<dbReference type="EMBL" id="AALGDA010000006">
    <property type="protein sequence ID" value="ECY9781989.1"/>
    <property type="molecule type" value="Genomic_DNA"/>
</dbReference>
<dbReference type="Proteomes" id="UP000364988">
    <property type="component" value="Unassembled WGS sequence"/>
</dbReference>
<dbReference type="Proteomes" id="UP000842809">
    <property type="component" value="Unassembled WGS sequence"/>
</dbReference>
<dbReference type="Proteomes" id="UP000840197">
    <property type="component" value="Unassembled WGS sequence"/>
</dbReference>
<evidence type="ECO:0000313" key="56">
    <source>
        <dbReference type="Proteomes" id="UP000410967"/>
    </source>
</evidence>
<dbReference type="EMBL" id="AAHZFN010000004">
    <property type="protein sequence ID" value="ECB9472855.1"/>
    <property type="molecule type" value="Genomic_DNA"/>
</dbReference>
<evidence type="ECO:0000313" key="71">
    <source>
        <dbReference type="Proteomes" id="UP000548278"/>
    </source>
</evidence>
<evidence type="ECO:0000313" key="51">
    <source>
        <dbReference type="Proteomes" id="UP000364988"/>
    </source>
</evidence>
<dbReference type="Proteomes" id="UP000522199">
    <property type="component" value="Unassembled WGS sequence"/>
</dbReference>
<dbReference type="EMBL" id="AABGUK010000001">
    <property type="protein sequence ID" value="EAH4240726.1"/>
    <property type="molecule type" value="Genomic_DNA"/>
</dbReference>
<evidence type="ECO:0000313" key="67">
    <source>
        <dbReference type="Proteomes" id="UP000525850"/>
    </source>
</evidence>
<dbReference type="Proteomes" id="UP000423131">
    <property type="component" value="Unassembled WGS sequence"/>
</dbReference>
<gene>
    <name evidence="36" type="primary">nfsA</name>
    <name evidence="42" type="synonym">nfra1_1</name>
    <name evidence="20" type="ORF">AB917_05790</name>
    <name evidence="7" type="ORF">ABZ57_00940</name>
    <name evidence="41" type="ORF">AJL21_11860</name>
    <name evidence="8" type="ORF">ARY78_01495</name>
    <name evidence="16" type="ORF">B1N52_01715</name>
    <name evidence="15" type="ORF">B1S26_01780</name>
    <name evidence="28" type="ORF">BCZ19_01730</name>
    <name evidence="14" type="ORF">BCZ21_00785</name>
    <name evidence="18" type="ORF">CA369_01910</name>
    <name evidence="17" type="ORF">CAV64_01165</name>
    <name evidence="21" type="ORF">CW845_08825</name>
    <name evidence="23" type="ORF">D7104_06440</name>
    <name evidence="40" type="ORF">DCK61_03620</name>
    <name evidence="19" type="ORF">DCT16_02370</name>
    <name evidence="9" type="ORF">DU018_03940</name>
    <name evidence="42" type="ORF">DYZ80_00300</name>
    <name evidence="22" type="ORF">E5F58_01765</name>
    <name evidence="13" type="ORF">EX365_01525</name>
    <name evidence="12" type="ORF">EXZ73_06025</name>
    <name evidence="29" type="ORF">F6436_03315</name>
    <name evidence="30" type="ORF">F6515_03175</name>
    <name evidence="24" type="ORF">FA835_06435</name>
    <name evidence="26" type="ORF">FLQ97_01430</name>
    <name evidence="25" type="ORF">FLR03_04065</name>
    <name evidence="27" type="ORF">FNX40_11280</name>
    <name evidence="33" type="ORF">FV747_04440</name>
    <name evidence="34" type="ORF">G3O21_000663</name>
    <name evidence="35" type="ORF">GHH22_07375</name>
    <name evidence="32" type="ORF">GJW51_01320</name>
    <name evidence="31" type="ORF">GQG13_02540</name>
    <name evidence="36" type="ORF">GYR60_00815</name>
    <name evidence="37" type="ORF">GYS09_04040</name>
    <name evidence="38" type="ORF">GYX23_12855</name>
    <name evidence="39" type="ORF">GYY14_00800</name>
    <name evidence="10" type="ORF">KV70_05680</name>
    <name evidence="11" type="ORF">UI29_01545</name>
</gene>
<dbReference type="Proteomes" id="UP000389283">
    <property type="component" value="Unassembled WGS sequence"/>
</dbReference>
<evidence type="ECO:0000313" key="13">
    <source>
        <dbReference type="EMBL" id="EAD5785240.1"/>
    </source>
</evidence>
<dbReference type="EMBL" id="MJTJ01000019">
    <property type="protein sequence ID" value="OET48953.1"/>
    <property type="molecule type" value="Genomic_DNA"/>
</dbReference>
<dbReference type="Proteomes" id="UP000376505">
    <property type="component" value="Unassembled WGS sequence"/>
</dbReference>
<dbReference type="EMBL" id="AABBZO010000002">
    <property type="protein sequence ID" value="EAG4461034.1"/>
    <property type="molecule type" value="Genomic_DNA"/>
</dbReference>
<evidence type="ECO:0000313" key="39">
    <source>
        <dbReference type="EMBL" id="HAC0273902.1"/>
    </source>
</evidence>
<evidence type="ECO:0000313" key="27">
    <source>
        <dbReference type="EMBL" id="ECC1557384.1"/>
    </source>
</evidence>
<dbReference type="EMBL" id="AANCRK010000001">
    <property type="protein sequence ID" value="EDN7713995.1"/>
    <property type="molecule type" value="Genomic_DNA"/>
</dbReference>
<evidence type="ECO:0000313" key="25">
    <source>
        <dbReference type="EMBL" id="ECB9472855.1"/>
    </source>
</evidence>
<reference evidence="42 43" key="2">
    <citation type="journal article" date="2018" name="BMC Genomics">
        <title>Genes significantly associated with lineage II food isolates of Listeria monocytogenes.</title>
        <authorList>
            <person name="Pirone-Davies C."/>
            <person name="Chen Y."/>
            <person name="Pightling A."/>
            <person name="Ryan G."/>
            <person name="Wang Y."/>
            <person name="Yao K."/>
            <person name="Hoffmann M."/>
            <person name="Allard M.W."/>
        </authorList>
    </citation>
    <scope>NUCLEOTIDE SEQUENCE [LARGE SCALE GENOMIC DNA]</scope>
    <source>
        <strain evidence="42 43">PNUSAL000550</strain>
    </source>
</reference>
<dbReference type="EMBL" id="AAAKQF010000003">
    <property type="protein sequence ID" value="EAC9039692.1"/>
    <property type="molecule type" value="Genomic_DNA"/>
</dbReference>
<evidence type="ECO:0000313" key="21">
    <source>
        <dbReference type="EMBL" id="EAG9387590.1"/>
    </source>
</evidence>
<dbReference type="InterPro" id="IPR016446">
    <property type="entry name" value="Flavin_OxRdtase_Frp"/>
</dbReference>
<evidence type="ECO:0000313" key="58">
    <source>
        <dbReference type="Proteomes" id="UP000427828"/>
    </source>
</evidence>
<dbReference type="Proteomes" id="UP000427828">
    <property type="component" value="Unassembled WGS sequence"/>
</dbReference>
<evidence type="ECO:0000313" key="75">
    <source>
        <dbReference type="Proteomes" id="UP000844415"/>
    </source>
</evidence>
<evidence type="ECO:0000313" key="24">
    <source>
        <dbReference type="EMBL" id="EAK9316747.1"/>
    </source>
</evidence>
<evidence type="ECO:0000313" key="53">
    <source>
        <dbReference type="Proteomes" id="UP000376505"/>
    </source>
</evidence>
<dbReference type="Proteomes" id="UP000350032">
    <property type="component" value="Unassembled WGS sequence"/>
</dbReference>
<evidence type="ECO:0000313" key="50">
    <source>
        <dbReference type="Proteomes" id="UP000354255"/>
    </source>
</evidence>
<dbReference type="EMBL" id="AABBYJ010000001">
    <property type="protein sequence ID" value="EAG4329860.1"/>
    <property type="molecule type" value="Genomic_DNA"/>
</dbReference>
<evidence type="ECO:0000313" key="54">
    <source>
        <dbReference type="Proteomes" id="UP000389283"/>
    </source>
</evidence>
<dbReference type="EMBL" id="AAAIXK010000001">
    <property type="protein sequence ID" value="EAC5549104.1"/>
    <property type="molecule type" value="Genomic_DNA"/>
</dbReference>
<reference evidence="40 60" key="4">
    <citation type="submission" date="2018-04" db="EMBL/GenBank/DDBJ databases">
        <title>Genome Analysis of a Prevalent Clone of Listeria monocytogenes Sequence Type 87 in China.</title>
        <authorList>
            <person name="Wang Y."/>
        </authorList>
    </citation>
    <scope>NUCLEOTIDE SEQUENCE [LARGE SCALE GENOMIC DNA]</scope>
    <source>
        <strain evidence="40 60">ICDC_LM1523</strain>
    </source>
</reference>
<comment type="similarity">
    <text evidence="1 5">Belongs to the flavin oxidoreductase frp family.</text>
</comment>
<accession>A0A0B8QTP6</accession>
<evidence type="ECO:0000313" key="28">
    <source>
        <dbReference type="EMBL" id="ECX6923380.1"/>
    </source>
</evidence>
<evidence type="ECO:0000313" key="61">
    <source>
        <dbReference type="Proteomes" id="UP000467347"/>
    </source>
</evidence>
<dbReference type="Proteomes" id="UP000398321">
    <property type="component" value="Unassembled WGS sequence"/>
</dbReference>
<evidence type="ECO:0000313" key="55">
    <source>
        <dbReference type="Proteomes" id="UP000398321"/>
    </source>
</evidence>
<evidence type="ECO:0000313" key="66">
    <source>
        <dbReference type="Proteomes" id="UP000522199"/>
    </source>
</evidence>
<dbReference type="Proteomes" id="UP000840039">
    <property type="component" value="Unassembled WGS sequence"/>
</dbReference>
<dbReference type="EMBL" id="AABCVX010000001">
    <property type="protein sequence ID" value="EAG6168227.1"/>
    <property type="molecule type" value="Genomic_DNA"/>
</dbReference>
<dbReference type="GO" id="GO:0052873">
    <property type="term" value="F:FMN reductase (NADPH) activity"/>
    <property type="evidence" value="ECO:0007669"/>
    <property type="project" value="UniProtKB-EC"/>
</dbReference>
<dbReference type="RefSeq" id="WP_003727081.1">
    <property type="nucleotide sequence ID" value="NC_021824.1"/>
</dbReference>
<evidence type="ECO:0000313" key="60">
    <source>
        <dbReference type="Proteomes" id="UP000460224"/>
    </source>
</evidence>
<evidence type="ECO:0000313" key="11">
    <source>
        <dbReference type="EMBL" id="EAD3791456.1"/>
    </source>
</evidence>
<dbReference type="SUPFAM" id="SSF55469">
    <property type="entry name" value="FMN-dependent nitroreductase-like"/>
    <property type="match status" value="1"/>
</dbReference>
<dbReference type="EMBL" id="AAANYN010000006">
    <property type="protein sequence ID" value="EAD5773851.1"/>
    <property type="molecule type" value="Genomic_DNA"/>
</dbReference>
<evidence type="ECO:0000313" key="48">
    <source>
        <dbReference type="Proteomes" id="UP000345329"/>
    </source>
</evidence>
<evidence type="ECO:0000313" key="43">
    <source>
        <dbReference type="Proteomes" id="UP000272537"/>
    </source>
</evidence>
<dbReference type="Proteomes" id="UP000410967">
    <property type="component" value="Unassembled WGS sequence"/>
</dbReference>
<evidence type="ECO:0000313" key="33">
    <source>
        <dbReference type="EMBL" id="EDO0985247.1"/>
    </source>
</evidence>
<dbReference type="EMBL" id="DAAIJL010000003">
    <property type="protein sequence ID" value="HAB8556465.1"/>
    <property type="molecule type" value="Genomic_DNA"/>
</dbReference>
<evidence type="ECO:0000256" key="2">
    <source>
        <dbReference type="ARBA" id="ARBA00022630"/>
    </source>
</evidence>
<dbReference type="AlphaFoldDB" id="A0A0B8QTP6"/>
<evidence type="ECO:0000256" key="5">
    <source>
        <dbReference type="PIRNR" id="PIRNR005426"/>
    </source>
</evidence>
<evidence type="ECO:0000313" key="35">
    <source>
        <dbReference type="EMBL" id="HAA8052975.1"/>
    </source>
</evidence>
<evidence type="ECO:0000259" key="6">
    <source>
        <dbReference type="Pfam" id="PF00881"/>
    </source>
</evidence>
<dbReference type="EMBL" id="AACJYH010000004">
    <property type="protein sequence ID" value="EAK8897343.1"/>
    <property type="molecule type" value="Genomic_DNA"/>
</dbReference>
<evidence type="ECO:0000313" key="62">
    <source>
        <dbReference type="Proteomes" id="UP000467536"/>
    </source>
</evidence>
<evidence type="ECO:0000313" key="26">
    <source>
        <dbReference type="EMBL" id="ECB9512390.1"/>
    </source>
</evidence>
<evidence type="ECO:0000313" key="76">
    <source>
        <dbReference type="Proteomes" id="UP000852906"/>
    </source>
</evidence>
<evidence type="ECO:0000313" key="17">
    <source>
        <dbReference type="EMBL" id="EAG4329860.1"/>
    </source>
</evidence>
<keyword evidence="2 5" id="KW-0285">Flavoprotein</keyword>
<dbReference type="EMBL" id="AABAWE010000001">
    <property type="protein sequence ID" value="EAG2085780.1"/>
    <property type="molecule type" value="Genomic_DNA"/>
</dbReference>
<evidence type="ECO:0000313" key="12">
    <source>
        <dbReference type="EMBL" id="EAD5773851.1"/>
    </source>
</evidence>
<dbReference type="EMBL" id="DAAEEB010000004">
    <property type="protein sequence ID" value="HAA8052975.1"/>
    <property type="molecule type" value="Genomic_DNA"/>
</dbReference>
<dbReference type="Proteomes" id="UP000841146">
    <property type="component" value="Unassembled WGS sequence"/>
</dbReference>
<evidence type="ECO:0000313" key="44">
    <source>
        <dbReference type="Proteomes" id="UP000331186"/>
    </source>
</evidence>
<dbReference type="EMBL" id="AANPAU010000002">
    <property type="protein sequence ID" value="EDP8513269.1"/>
    <property type="molecule type" value="Genomic_DNA"/>
</dbReference>
<dbReference type="Pfam" id="PF00881">
    <property type="entry name" value="Nitroreductase"/>
    <property type="match status" value="1"/>
</dbReference>
<evidence type="ECO:0000313" key="73">
    <source>
        <dbReference type="Proteomes" id="UP000840197"/>
    </source>
</evidence>
<dbReference type="Proteomes" id="UP000467536">
    <property type="component" value="Unassembled WGS sequence"/>
</dbReference>
<evidence type="ECO:0000313" key="47">
    <source>
        <dbReference type="Proteomes" id="UP000344343"/>
    </source>
</evidence>
<dbReference type="Proteomes" id="UP000337746">
    <property type="component" value="Unassembled WGS sequence"/>
</dbReference>
<evidence type="ECO:0000313" key="7">
    <source>
        <dbReference type="EMBL" id="EAC4551045.1"/>
    </source>
</evidence>
<evidence type="ECO:0000313" key="70">
    <source>
        <dbReference type="Proteomes" id="UP000540117"/>
    </source>
</evidence>
<evidence type="ECO:0000313" key="38">
    <source>
        <dbReference type="EMBL" id="HAC0013880.1"/>
    </source>
</evidence>
<evidence type="ECO:0000313" key="22">
    <source>
        <dbReference type="EMBL" id="EAH4240726.1"/>
    </source>
</evidence>
<reference evidence="46 50" key="5">
    <citation type="submission" date="2018-06" db="EMBL/GenBank/DDBJ databases">
        <authorList>
            <consortium name="PulseNet: The National Subtyping Network for Foodborne Disease Surveillance"/>
            <person name="Tarr C.L."/>
            <person name="Trees E."/>
            <person name="Katz L.S."/>
            <person name="Carleton-Romer H.A."/>
            <person name="Stroika S."/>
            <person name="Kucerova Z."/>
            <person name="Roache K.F."/>
            <person name="Sabol A.L."/>
            <person name="Besser J."/>
            <person name="Gerner-Smidt P."/>
        </authorList>
    </citation>
    <scope>NUCLEOTIDE SEQUENCE [LARGE SCALE GENOMIC DNA]</scope>
    <source>
        <strain evidence="7 46">2015L-6227</strain>
        <strain evidence="10 50">PNUSAL000910</strain>
        <strain evidence="23 49">PNUSAL004402</strain>
        <strain evidence="30 65">PNUSAL005692</strain>
    </source>
</reference>
<evidence type="ECO:0000313" key="72">
    <source>
        <dbReference type="Proteomes" id="UP000566721"/>
    </source>
</evidence>
<dbReference type="NCBIfam" id="NF008033">
    <property type="entry name" value="PRK10765.1"/>
    <property type="match status" value="1"/>
</dbReference>
<reference evidence="33 62" key="8">
    <citation type="submission" date="2019-08" db="EMBL/GenBank/DDBJ databases">
        <authorList>
            <person name="Ashton P.M."/>
            <person name="Dallman T."/>
            <person name="Nair S."/>
            <person name="De Pinna E."/>
            <person name="Peters T."/>
            <person name="Grant K."/>
        </authorList>
    </citation>
    <scope>NUCLEOTIDE SEQUENCE [LARGE SCALE GENOMIC DNA]</scope>
    <source>
        <strain evidence="33 62">788324</strain>
    </source>
</reference>
<evidence type="ECO:0000313" key="19">
    <source>
        <dbReference type="EMBL" id="EAG6168227.1"/>
    </source>
</evidence>
<dbReference type="Proteomes" id="UP000566721">
    <property type="component" value="Unassembled WGS sequence"/>
</dbReference>
<evidence type="ECO:0000313" key="29">
    <source>
        <dbReference type="EMBL" id="ECY6543354.1"/>
    </source>
</evidence>
<dbReference type="Proteomes" id="UP000852906">
    <property type="component" value="Unassembled WGS sequence"/>
</dbReference>
<evidence type="ECO:0000313" key="10">
    <source>
        <dbReference type="EMBL" id="EAC9039692.1"/>
    </source>
</evidence>
<evidence type="ECO:0000256" key="3">
    <source>
        <dbReference type="ARBA" id="ARBA00022643"/>
    </source>
</evidence>
<dbReference type="Proteomes" id="UP000339309">
    <property type="component" value="Unassembled WGS sequence"/>
</dbReference>
<evidence type="ECO:0000313" key="64">
    <source>
        <dbReference type="Proteomes" id="UP000481141"/>
    </source>
</evidence>